<evidence type="ECO:0000313" key="2">
    <source>
        <dbReference type="Proteomes" id="UP000236161"/>
    </source>
</evidence>
<dbReference type="PANTHER" id="PTHR33526:SF4">
    <property type="entry name" value="OS07G0123800 PROTEIN"/>
    <property type="match status" value="1"/>
</dbReference>
<name>A0A2I0AFF9_9ASPA</name>
<dbReference type="Proteomes" id="UP000236161">
    <property type="component" value="Unassembled WGS sequence"/>
</dbReference>
<accession>A0A2I0AFF9</accession>
<dbReference type="InterPro" id="IPR016972">
    <property type="entry name" value="UCP031279"/>
</dbReference>
<dbReference type="PANTHER" id="PTHR33526">
    <property type="entry name" value="OS07G0123800 PROTEIN"/>
    <property type="match status" value="1"/>
</dbReference>
<dbReference type="OrthoDB" id="694638at2759"/>
<organism evidence="1 2">
    <name type="scientific">Apostasia shenzhenica</name>
    <dbReference type="NCBI Taxonomy" id="1088818"/>
    <lineage>
        <taxon>Eukaryota</taxon>
        <taxon>Viridiplantae</taxon>
        <taxon>Streptophyta</taxon>
        <taxon>Embryophyta</taxon>
        <taxon>Tracheophyta</taxon>
        <taxon>Spermatophyta</taxon>
        <taxon>Magnoliopsida</taxon>
        <taxon>Liliopsida</taxon>
        <taxon>Asparagales</taxon>
        <taxon>Orchidaceae</taxon>
        <taxon>Apostasioideae</taxon>
        <taxon>Apostasia</taxon>
    </lineage>
</organism>
<evidence type="ECO:0000313" key="1">
    <source>
        <dbReference type="EMBL" id="PKA54255.1"/>
    </source>
</evidence>
<dbReference type="PIRSF" id="PIRSF031279">
    <property type="entry name" value="UCP031279"/>
    <property type="match status" value="1"/>
</dbReference>
<keyword evidence="2" id="KW-1185">Reference proteome</keyword>
<reference evidence="1 2" key="1">
    <citation type="journal article" date="2017" name="Nature">
        <title>The Apostasia genome and the evolution of orchids.</title>
        <authorList>
            <person name="Zhang G.Q."/>
            <person name="Liu K.W."/>
            <person name="Li Z."/>
            <person name="Lohaus R."/>
            <person name="Hsiao Y.Y."/>
            <person name="Niu S.C."/>
            <person name="Wang J.Y."/>
            <person name="Lin Y.C."/>
            <person name="Xu Q."/>
            <person name="Chen L.J."/>
            <person name="Yoshida K."/>
            <person name="Fujiwara S."/>
            <person name="Wang Z.W."/>
            <person name="Zhang Y.Q."/>
            <person name="Mitsuda N."/>
            <person name="Wang M."/>
            <person name="Liu G.H."/>
            <person name="Pecoraro L."/>
            <person name="Huang H.X."/>
            <person name="Xiao X.J."/>
            <person name="Lin M."/>
            <person name="Wu X.Y."/>
            <person name="Wu W.L."/>
            <person name="Chen Y.Y."/>
            <person name="Chang S.B."/>
            <person name="Sakamoto S."/>
            <person name="Ohme-Takagi M."/>
            <person name="Yagi M."/>
            <person name="Zeng S.J."/>
            <person name="Shen C.Y."/>
            <person name="Yeh C.M."/>
            <person name="Luo Y.B."/>
            <person name="Tsai W.C."/>
            <person name="Van de Peer Y."/>
            <person name="Liu Z.J."/>
        </authorList>
    </citation>
    <scope>NUCLEOTIDE SEQUENCE [LARGE SCALE GENOMIC DNA]</scope>
    <source>
        <strain evidence="2">cv. Shenzhen</strain>
        <tissue evidence="1">Stem</tissue>
    </source>
</reference>
<gene>
    <name evidence="1" type="ORF">AXF42_Ash000088</name>
</gene>
<protein>
    <submittedName>
        <fullName evidence="1">Uncharacterized protein</fullName>
    </submittedName>
</protein>
<proteinExistence type="predicted"/>
<sequence>MSKRHGRVGDRLLSRCARAPIRALCLARDFYIKSMTGCAGRMHYSAPAAPMAGGGFSRSSSYSCDRFSSSDEDLRELIRAASLSKARAAAAAEGSVRRSQSVAAVRIDEDQPYDFAGELKVGGSLIFPRSRSYAVGGKAAGAGAGASWKYK</sequence>
<dbReference type="STRING" id="1088818.A0A2I0AFF9"/>
<dbReference type="EMBL" id="KZ451982">
    <property type="protein sequence ID" value="PKA54255.1"/>
    <property type="molecule type" value="Genomic_DNA"/>
</dbReference>
<dbReference type="AlphaFoldDB" id="A0A2I0AFF9"/>